<evidence type="ECO:0000256" key="5">
    <source>
        <dbReference type="ARBA" id="ARBA00037982"/>
    </source>
</evidence>
<protein>
    <recommendedName>
        <fullName evidence="7">Protein kinase domain-containing protein</fullName>
    </recommendedName>
</protein>
<feature type="region of interest" description="Disordered" evidence="6">
    <location>
        <begin position="284"/>
        <end position="305"/>
    </location>
</feature>
<comment type="caution">
    <text evidence="8">The sequence shown here is derived from an EMBL/GenBank/DDBJ whole genome shotgun (WGS) entry which is preliminary data.</text>
</comment>
<feature type="domain" description="Protein kinase" evidence="7">
    <location>
        <begin position="331"/>
        <end position="652"/>
    </location>
</feature>
<dbReference type="InterPro" id="IPR008271">
    <property type="entry name" value="Ser/Thr_kinase_AS"/>
</dbReference>
<dbReference type="PROSITE" id="PS50011">
    <property type="entry name" value="PROTEIN_KINASE_DOM"/>
    <property type="match status" value="1"/>
</dbReference>
<keyword evidence="2" id="KW-0547">Nucleotide-binding</keyword>
<evidence type="ECO:0000256" key="1">
    <source>
        <dbReference type="ARBA" id="ARBA00022679"/>
    </source>
</evidence>
<dbReference type="PANTHER" id="PTHR11042:SF196">
    <property type="entry name" value="MITOSIS INHIBITOR PROTEIN KINASE SWE1"/>
    <property type="match status" value="1"/>
</dbReference>
<keyword evidence="1" id="KW-0808">Transferase</keyword>
<comment type="similarity">
    <text evidence="5">Belongs to the protein kinase superfamily. Ser/Thr protein kinase family. GCN2 subfamily.</text>
</comment>
<name>A0ABR3PMJ4_9PEZI</name>
<dbReference type="InterPro" id="IPR011009">
    <property type="entry name" value="Kinase-like_dom_sf"/>
</dbReference>
<keyword evidence="9" id="KW-1185">Reference proteome</keyword>
<gene>
    <name evidence="8" type="ORF">AAFC00_001012</name>
</gene>
<feature type="compositionally biased region" description="Low complexity" evidence="6">
    <location>
        <begin position="127"/>
        <end position="139"/>
    </location>
</feature>
<dbReference type="Gene3D" id="1.10.510.10">
    <property type="entry name" value="Transferase(Phosphotransferase) domain 1"/>
    <property type="match status" value="1"/>
</dbReference>
<proteinExistence type="inferred from homology"/>
<sequence length="687" mass="74426">MPDTPSKKTTMAHMTGTPAPTPGFAKFARPQHEFGSPTTPWSPHAIEASPESFGKGVSIFGSKTGTHRRSSFLSVNNDTDDEDFAKSPSGRAHLDIGSGNDEMPPTPTKASTGSGTVRPTSKGKGNSLRSSLFGRRSSLAPDTFVTPHGDDCSMDQPPADSKYLSLSSLSTDLEPKSESNVQRPTTPTFSITPCGSPSSNSFASMMNLRQSQSKTCPSPLPLRSRGFPLSFTSTASAEADGRTVVYGTPTNVPQTPQDSYTPPDPSGLTISGEHRGPVLFNLSTNSNSFPPATPTGPRDHGNSFAASHVPGASLSGFFGVNDVDTTLTSRFNSVQIVGTGEFSQVYRVEKPVPGSPAAQQITRKVGNVWAVKKSKKPYLGQRDRERKMREVEILQALRGQEHIIDLSDTWESKGHLYIQTEFCENGNLKDFLTQTGFKGRLDDFRIWKILLELSQGVKCIHDAGFIHLDLKPANVLLDWEGVLKIADFGMASSWPAPKGLDGEGDREYIGPEVLAGRFDKPADIFSLGMIMLEIAGNIVLPDNGLSWQRLRSGDLSDLPSLTFSSESSLPRDASGDPVSSSSDDTLQFSDDLDFTPIMVTPRREDLLSPPNFMIDDADPEALDKVVQWLINPCPDERPSVDEILECGGVQWVAGRRRAGATVYEGNWGPAVNDSLENPQEDVEMMDI</sequence>
<feature type="compositionally biased region" description="Polar residues" evidence="6">
    <location>
        <begin position="108"/>
        <end position="119"/>
    </location>
</feature>
<dbReference type="SMART" id="SM00220">
    <property type="entry name" value="S_TKc"/>
    <property type="match status" value="1"/>
</dbReference>
<accession>A0ABR3PMJ4</accession>
<dbReference type="SUPFAM" id="SSF56112">
    <property type="entry name" value="Protein kinase-like (PK-like)"/>
    <property type="match status" value="1"/>
</dbReference>
<keyword evidence="4" id="KW-0067">ATP-binding</keyword>
<dbReference type="PANTHER" id="PTHR11042">
    <property type="entry name" value="EUKARYOTIC TRANSLATION INITIATION FACTOR 2-ALPHA KINASE EIF2-ALPHA KINASE -RELATED"/>
    <property type="match status" value="1"/>
</dbReference>
<dbReference type="InterPro" id="IPR000719">
    <property type="entry name" value="Prot_kinase_dom"/>
</dbReference>
<dbReference type="InterPro" id="IPR050339">
    <property type="entry name" value="CC_SR_Kinase"/>
</dbReference>
<dbReference type="RefSeq" id="XP_069203609.1">
    <property type="nucleotide sequence ID" value="XM_069348537.1"/>
</dbReference>
<evidence type="ECO:0000313" key="8">
    <source>
        <dbReference type="EMBL" id="KAL1310760.1"/>
    </source>
</evidence>
<evidence type="ECO:0000259" key="7">
    <source>
        <dbReference type="PROSITE" id="PS50011"/>
    </source>
</evidence>
<feature type="compositionally biased region" description="Polar residues" evidence="6">
    <location>
        <begin position="178"/>
        <end position="196"/>
    </location>
</feature>
<dbReference type="PROSITE" id="PS00108">
    <property type="entry name" value="PROTEIN_KINASE_ST"/>
    <property type="match status" value="1"/>
</dbReference>
<organism evidence="8 9">
    <name type="scientific">Neodothiora populina</name>
    <dbReference type="NCBI Taxonomy" id="2781224"/>
    <lineage>
        <taxon>Eukaryota</taxon>
        <taxon>Fungi</taxon>
        <taxon>Dikarya</taxon>
        <taxon>Ascomycota</taxon>
        <taxon>Pezizomycotina</taxon>
        <taxon>Dothideomycetes</taxon>
        <taxon>Dothideomycetidae</taxon>
        <taxon>Dothideales</taxon>
        <taxon>Dothioraceae</taxon>
        <taxon>Neodothiora</taxon>
    </lineage>
</organism>
<dbReference type="Gene3D" id="3.30.200.20">
    <property type="entry name" value="Phosphorylase Kinase, domain 1"/>
    <property type="match status" value="1"/>
</dbReference>
<evidence type="ECO:0000256" key="3">
    <source>
        <dbReference type="ARBA" id="ARBA00022777"/>
    </source>
</evidence>
<keyword evidence="3" id="KW-0418">Kinase</keyword>
<feature type="compositionally biased region" description="Polar residues" evidence="6">
    <location>
        <begin position="577"/>
        <end position="588"/>
    </location>
</feature>
<evidence type="ECO:0000256" key="6">
    <source>
        <dbReference type="SAM" id="MobiDB-lite"/>
    </source>
</evidence>
<dbReference type="EMBL" id="JBFMKM010000003">
    <property type="protein sequence ID" value="KAL1310760.1"/>
    <property type="molecule type" value="Genomic_DNA"/>
</dbReference>
<dbReference type="Pfam" id="PF00069">
    <property type="entry name" value="Pkinase"/>
    <property type="match status" value="1"/>
</dbReference>
<feature type="region of interest" description="Disordered" evidence="6">
    <location>
        <begin position="1"/>
        <end position="196"/>
    </location>
</feature>
<reference evidence="8 9" key="1">
    <citation type="submission" date="2024-07" db="EMBL/GenBank/DDBJ databases">
        <title>Draft sequence of the Neodothiora populina.</title>
        <authorList>
            <person name="Drown D.D."/>
            <person name="Schuette U.S."/>
            <person name="Buechlein A.B."/>
            <person name="Rusch D.R."/>
            <person name="Winton L.W."/>
            <person name="Adams G.A."/>
        </authorList>
    </citation>
    <scope>NUCLEOTIDE SEQUENCE [LARGE SCALE GENOMIC DNA]</scope>
    <source>
        <strain evidence="8 9">CPC 39397</strain>
    </source>
</reference>
<dbReference type="GeneID" id="95974715"/>
<evidence type="ECO:0000256" key="4">
    <source>
        <dbReference type="ARBA" id="ARBA00022840"/>
    </source>
</evidence>
<dbReference type="Proteomes" id="UP001562354">
    <property type="component" value="Unassembled WGS sequence"/>
</dbReference>
<evidence type="ECO:0000256" key="2">
    <source>
        <dbReference type="ARBA" id="ARBA00022741"/>
    </source>
</evidence>
<evidence type="ECO:0000313" key="9">
    <source>
        <dbReference type="Proteomes" id="UP001562354"/>
    </source>
</evidence>
<feature type="region of interest" description="Disordered" evidence="6">
    <location>
        <begin position="564"/>
        <end position="589"/>
    </location>
</feature>